<comment type="caution">
    <text evidence="1">The sequence shown here is derived from an EMBL/GenBank/DDBJ whole genome shotgun (WGS) entry which is preliminary data.</text>
</comment>
<reference evidence="1 2" key="1">
    <citation type="submission" date="2019-11" db="EMBL/GenBank/DDBJ databases">
        <title>Whole-genome sequence of a Rhodoblastus acidophilus DSM 142.</title>
        <authorList>
            <person name="Kyndt J.A."/>
            <person name="Meyer T.E."/>
        </authorList>
    </citation>
    <scope>NUCLEOTIDE SEQUENCE [LARGE SCALE GENOMIC DNA]</scope>
    <source>
        <strain evidence="1 2">DSM 142</strain>
    </source>
</reference>
<dbReference type="EMBL" id="WNKS01000024">
    <property type="protein sequence ID" value="MTV32987.1"/>
    <property type="molecule type" value="Genomic_DNA"/>
</dbReference>
<name>A0A6N8DRF0_RHOAC</name>
<sequence length="108" mass="11939">MPVQISSARLMVATRAGIQRSCPNHVVTRLALITSGVDMARQAAYVSPAYVLDIDDDDWRIIVPIYGKLNPYKHGVRFGTRVEAEQWLSGAEGQTMISQLQSRVPAAR</sequence>
<evidence type="ECO:0000313" key="2">
    <source>
        <dbReference type="Proteomes" id="UP000439113"/>
    </source>
</evidence>
<protein>
    <submittedName>
        <fullName evidence="1">Uncharacterized protein</fullName>
    </submittedName>
</protein>
<dbReference type="AlphaFoldDB" id="A0A6N8DRF0"/>
<dbReference type="RefSeq" id="WP_155447661.1">
    <property type="nucleotide sequence ID" value="NZ_JAOQNR010000023.1"/>
</dbReference>
<evidence type="ECO:0000313" key="1">
    <source>
        <dbReference type="EMBL" id="MTV32987.1"/>
    </source>
</evidence>
<dbReference type="Proteomes" id="UP000439113">
    <property type="component" value="Unassembled WGS sequence"/>
</dbReference>
<accession>A0A6N8DRF0</accession>
<gene>
    <name evidence="1" type="ORF">GJ654_18560</name>
</gene>
<proteinExistence type="predicted"/>
<organism evidence="1 2">
    <name type="scientific">Rhodoblastus acidophilus</name>
    <name type="common">Rhodopseudomonas acidophila</name>
    <dbReference type="NCBI Taxonomy" id="1074"/>
    <lineage>
        <taxon>Bacteria</taxon>
        <taxon>Pseudomonadati</taxon>
        <taxon>Pseudomonadota</taxon>
        <taxon>Alphaproteobacteria</taxon>
        <taxon>Hyphomicrobiales</taxon>
        <taxon>Rhodoblastaceae</taxon>
        <taxon>Rhodoblastus</taxon>
    </lineage>
</organism>